<accession>A0ABX8SJN0</accession>
<dbReference type="RefSeq" id="WP_066467537.1">
    <property type="nucleotide sequence ID" value="NZ_CBCRUZ010000002.1"/>
</dbReference>
<reference evidence="2" key="1">
    <citation type="submission" date="2021-07" db="EMBL/GenBank/DDBJ databases">
        <title>Candidatus Kaistella beijingensis sp. nov. isolated from a municipal wastewater treatment plant is involved in sludge foaming.</title>
        <authorList>
            <person name="Song Y."/>
            <person name="Liu S.-J."/>
        </authorList>
    </citation>
    <scope>NUCLEOTIDE SEQUENCE</scope>
    <source>
        <strain evidence="2">DSM 43998</strain>
    </source>
</reference>
<feature type="transmembrane region" description="Helical" evidence="1">
    <location>
        <begin position="140"/>
        <end position="158"/>
    </location>
</feature>
<keyword evidence="3" id="KW-1185">Reference proteome</keyword>
<feature type="transmembrane region" description="Helical" evidence="1">
    <location>
        <begin position="165"/>
        <end position="182"/>
    </location>
</feature>
<feature type="transmembrane region" description="Helical" evidence="1">
    <location>
        <begin position="20"/>
        <end position="39"/>
    </location>
</feature>
<dbReference type="Pfam" id="PF20401">
    <property type="entry name" value="Rhomboid_2"/>
    <property type="match status" value="1"/>
</dbReference>
<sequence length="238" mass="26314">MTARLRSVLGSAYDRCRSVIASAPLTCIWLVILLITTIIQRTVGPSELDRILGERSTNLHHLTTDPVHVLFTSLFWIDGIFWLPYLVSFCIFHIPAERWLGSLRWLAVGLSAHVLATYISEGLLGLAIRDGVADESMVNVLDVGVSYFLAGIVGVLTYRIARPWRWVYLAGVLVVYGVSLIAALDSTAIGHFTSVLIGLAWYPMARRREVVPWNPLDTVRRVTSGSGPRHVGFSAGQE</sequence>
<proteinExistence type="predicted"/>
<keyword evidence="1" id="KW-1133">Transmembrane helix</keyword>
<dbReference type="Proteomes" id="UP000887023">
    <property type="component" value="Chromosome"/>
</dbReference>
<gene>
    <name evidence="2" type="ORF">KV203_12880</name>
</gene>
<evidence type="ECO:0008006" key="4">
    <source>
        <dbReference type="Google" id="ProtNLM"/>
    </source>
</evidence>
<organism evidence="2 3">
    <name type="scientific">Skermania pinensis</name>
    <dbReference type="NCBI Taxonomy" id="39122"/>
    <lineage>
        <taxon>Bacteria</taxon>
        <taxon>Bacillati</taxon>
        <taxon>Actinomycetota</taxon>
        <taxon>Actinomycetes</taxon>
        <taxon>Mycobacteriales</taxon>
        <taxon>Gordoniaceae</taxon>
        <taxon>Skermania</taxon>
    </lineage>
</organism>
<name>A0ABX8SJN0_9ACTN</name>
<dbReference type="InterPro" id="IPR046862">
    <property type="entry name" value="Rhomboid_2"/>
</dbReference>
<evidence type="ECO:0000313" key="2">
    <source>
        <dbReference type="EMBL" id="QXQ15901.1"/>
    </source>
</evidence>
<evidence type="ECO:0000313" key="3">
    <source>
        <dbReference type="Proteomes" id="UP000887023"/>
    </source>
</evidence>
<feature type="transmembrane region" description="Helical" evidence="1">
    <location>
        <begin position="74"/>
        <end position="94"/>
    </location>
</feature>
<protein>
    <recommendedName>
        <fullName evidence="4">Transmembrane protein</fullName>
    </recommendedName>
</protein>
<keyword evidence="1" id="KW-0812">Transmembrane</keyword>
<feature type="transmembrane region" description="Helical" evidence="1">
    <location>
        <begin position="106"/>
        <end position="128"/>
    </location>
</feature>
<evidence type="ECO:0000256" key="1">
    <source>
        <dbReference type="SAM" id="Phobius"/>
    </source>
</evidence>
<dbReference type="EMBL" id="CP079105">
    <property type="protein sequence ID" value="QXQ15901.1"/>
    <property type="molecule type" value="Genomic_DNA"/>
</dbReference>
<keyword evidence="1" id="KW-0472">Membrane</keyword>